<dbReference type="InterPro" id="IPR036271">
    <property type="entry name" value="Tet_transcr_reg_TetR-rel_C_sf"/>
</dbReference>
<evidence type="ECO:0000313" key="2">
    <source>
        <dbReference type="Proteomes" id="UP000029224"/>
    </source>
</evidence>
<dbReference type="SUPFAM" id="SSF48498">
    <property type="entry name" value="Tetracyclin repressor-like, C-terminal domain"/>
    <property type="match status" value="1"/>
</dbReference>
<proteinExistence type="predicted"/>
<comment type="caution">
    <text evidence="1">The sequence shown here is derived from an EMBL/GenBank/DDBJ whole genome shotgun (WGS) entry which is preliminary data.</text>
</comment>
<dbReference type="AlphaFoldDB" id="A0A090SUX2"/>
<organism evidence="1 2">
    <name type="scientific">Vibrio maritimus</name>
    <dbReference type="NCBI Taxonomy" id="990268"/>
    <lineage>
        <taxon>Bacteria</taxon>
        <taxon>Pseudomonadati</taxon>
        <taxon>Pseudomonadota</taxon>
        <taxon>Gammaproteobacteria</taxon>
        <taxon>Vibrionales</taxon>
        <taxon>Vibrionaceae</taxon>
        <taxon>Vibrio</taxon>
    </lineage>
</organism>
<dbReference type="Proteomes" id="UP000029224">
    <property type="component" value="Unassembled WGS sequence"/>
</dbReference>
<evidence type="ECO:0000313" key="1">
    <source>
        <dbReference type="EMBL" id="GAL31540.1"/>
    </source>
</evidence>
<protein>
    <submittedName>
        <fullName evidence="1">Transcriptional regulator TetR family</fullName>
    </submittedName>
</protein>
<accession>A0A090SUX2</accession>
<name>A0A090SUX2_9VIBR</name>
<dbReference type="EMBL" id="BBMT01000001">
    <property type="protein sequence ID" value="GAL31540.1"/>
    <property type="molecule type" value="Genomic_DNA"/>
</dbReference>
<keyword evidence="2" id="KW-1185">Reference proteome</keyword>
<dbReference type="Gene3D" id="1.10.357.10">
    <property type="entry name" value="Tetracycline Repressor, domain 2"/>
    <property type="match status" value="1"/>
</dbReference>
<sequence length="131" mass="14982">MRLETIRSLIESWEQEHRTPEARIRAFIRSSLPNKESTKIFGCPMGSLCSELNKLVHPAKEEAAEMFSLFRRWLVVQFEALGYHEQADRYSLHLMTQNQGAAVLASTLGDSTIIETQSDAMEVWLTELLGR</sequence>
<gene>
    <name evidence="1" type="ORF">JCM19240_4971</name>
</gene>
<reference evidence="1 2" key="2">
    <citation type="submission" date="2014-09" db="EMBL/GenBank/DDBJ databases">
        <authorList>
            <consortium name="NBRP consortium"/>
            <person name="Sawabe T."/>
            <person name="Meirelles P."/>
            <person name="Nakanishi M."/>
            <person name="Sayaka M."/>
            <person name="Hattori M."/>
            <person name="Ohkuma M."/>
        </authorList>
    </citation>
    <scope>NUCLEOTIDE SEQUENCE [LARGE SCALE GENOMIC DNA]</scope>
    <source>
        <strain evidence="1 2">JCM 19240</strain>
    </source>
</reference>
<reference evidence="1 2" key="1">
    <citation type="submission" date="2014-09" db="EMBL/GenBank/DDBJ databases">
        <title>Vibrio maritimus JCM 19240. (C210) whole genome shotgun sequence.</title>
        <authorList>
            <person name="Sawabe T."/>
            <person name="Meirelles P."/>
            <person name="Nakanishi M."/>
            <person name="Sayaka M."/>
            <person name="Hattori M."/>
            <person name="Ohkuma M."/>
        </authorList>
    </citation>
    <scope>NUCLEOTIDE SEQUENCE [LARGE SCALE GENOMIC DNA]</scope>
    <source>
        <strain evidence="1 2">JCM 19240</strain>
    </source>
</reference>